<dbReference type="RefSeq" id="WP_207246483.1">
    <property type="nucleotide sequence ID" value="NZ_JAFMOF010000001.1"/>
</dbReference>
<dbReference type="InterPro" id="IPR014016">
    <property type="entry name" value="UvrD-like_ATP-bd"/>
</dbReference>
<evidence type="ECO:0000259" key="8">
    <source>
        <dbReference type="PROSITE" id="PS51198"/>
    </source>
</evidence>
<dbReference type="PROSITE" id="PS50965">
    <property type="entry name" value="NERD"/>
    <property type="match status" value="1"/>
</dbReference>
<feature type="domain" description="UvrD-like helicase ATP-binding" evidence="8">
    <location>
        <begin position="258"/>
        <end position="576"/>
    </location>
</feature>
<evidence type="ECO:0000256" key="4">
    <source>
        <dbReference type="ARBA" id="ARBA00022840"/>
    </source>
</evidence>
<feature type="compositionally biased region" description="Basic and acidic residues" evidence="6">
    <location>
        <begin position="12"/>
        <end position="25"/>
    </location>
</feature>
<dbReference type="GO" id="GO:0005524">
    <property type="term" value="F:ATP binding"/>
    <property type="evidence" value="ECO:0007669"/>
    <property type="project" value="UniProtKB-UniRule"/>
</dbReference>
<evidence type="ECO:0000259" key="7">
    <source>
        <dbReference type="PROSITE" id="PS50965"/>
    </source>
</evidence>
<feature type="region of interest" description="Disordered" evidence="6">
    <location>
        <begin position="200"/>
        <end position="226"/>
    </location>
</feature>
<evidence type="ECO:0000313" key="9">
    <source>
        <dbReference type="EMBL" id="MBO0651476.1"/>
    </source>
</evidence>
<keyword evidence="3 5" id="KW-0347">Helicase</keyword>
<dbReference type="AlphaFoldDB" id="A0A939JJY5"/>
<evidence type="ECO:0000256" key="3">
    <source>
        <dbReference type="ARBA" id="ARBA00022806"/>
    </source>
</evidence>
<gene>
    <name evidence="9" type="ORF">J1792_01250</name>
</gene>
<dbReference type="SUPFAM" id="SSF52540">
    <property type="entry name" value="P-loop containing nucleoside triphosphate hydrolases"/>
    <property type="match status" value="1"/>
</dbReference>
<dbReference type="Pfam" id="PF08378">
    <property type="entry name" value="NERD"/>
    <property type="match status" value="1"/>
</dbReference>
<accession>A0A939JJY5</accession>
<keyword evidence="4 5" id="KW-0067">ATP-binding</keyword>
<dbReference type="GO" id="GO:0003677">
    <property type="term" value="F:DNA binding"/>
    <property type="evidence" value="ECO:0007669"/>
    <property type="project" value="InterPro"/>
</dbReference>
<reference evidence="9" key="1">
    <citation type="submission" date="2021-03" db="EMBL/GenBank/DDBJ databases">
        <title>Streptomyces strains.</title>
        <authorList>
            <person name="Lund M.B."/>
            <person name="Toerring T."/>
        </authorList>
    </citation>
    <scope>NUCLEOTIDE SEQUENCE</scope>
    <source>
        <strain evidence="9">JCM 4242</strain>
    </source>
</reference>
<dbReference type="InterPro" id="IPR027417">
    <property type="entry name" value="P-loop_NTPase"/>
</dbReference>
<sequence length="744" mass="80813">MEAGGSASNRAQEARRHERELREQLRAAQQEARRWEAASEGERKVAAQLLMLTRRGWRLLVDRRWPGTRAANVDMLLVGPGGVFVIDVKNWRAAPGAADGHLTAGRQRRDGEIGKLLAVTRVAEVALAPLGLSPVAVQPLMVFAGRSFDGTLDRVRLLGEREVGPALLAERTRLGAAMVCAIADHLEVVFPAYEGSYVPEEPSVPSADSGRPAPDGGGTSDAASGDTADDNALFDIASLCDAAMDAARRAPVERWMTFLHPDQVALVRRNWSGPARVSGPAGTGKTVVALHRAAHLAQRTTGRILYVTFASNLPRVQGTFLRTMAPAVADRVEFRSLHSWARKFLAERGIPHRLHGGRSEDAFSRAWVRCGRPSVLAALDPCPRYWHEEIDCVIKGRGITGFEEYATLRRQRRRAALRRPHREAVWALYEEYERVRRARGVHDFNDILSLALAEARARPGRSPYAAVIADEVQDLTLVGVRLLHALVGDAPNGLLLVGDGQQAVYPGGFRLSDAGIDVRGDRGQVLRTNYRNAQQILDAALAVVADDAFDDIDGTRLAGLRDVDRTYHGGQVTRSVSGTPAEHDDALLAALRARGEASWPDSAVLCRSRRETAHYQRLLARAGIPFCSLERYDGRPVAAVKVGSYRRAKGLEFKHVYLPDHEPAPAMPSVAAPVTASVTSSGMSAVRPSAAPSATSTRACTVVGDEDIALERAELSRTQLFVAMTRARDSLWLGSVARGLSDVS</sequence>
<dbReference type="GO" id="GO:0016787">
    <property type="term" value="F:hydrolase activity"/>
    <property type="evidence" value="ECO:0007669"/>
    <property type="project" value="UniProtKB-UniRule"/>
</dbReference>
<evidence type="ECO:0000256" key="1">
    <source>
        <dbReference type="ARBA" id="ARBA00022741"/>
    </source>
</evidence>
<feature type="region of interest" description="Disordered" evidence="6">
    <location>
        <begin position="1"/>
        <end position="25"/>
    </location>
</feature>
<keyword evidence="10" id="KW-1185">Reference proteome</keyword>
<dbReference type="Gene3D" id="1.10.10.160">
    <property type="match status" value="1"/>
</dbReference>
<name>A0A939JJY5_9ACTN</name>
<dbReference type="GO" id="GO:0000725">
    <property type="term" value="P:recombinational repair"/>
    <property type="evidence" value="ECO:0007669"/>
    <property type="project" value="TreeGrafter"/>
</dbReference>
<dbReference type="PROSITE" id="PS51198">
    <property type="entry name" value="UVRD_HELICASE_ATP_BIND"/>
    <property type="match status" value="1"/>
</dbReference>
<dbReference type="Gene3D" id="3.40.50.300">
    <property type="entry name" value="P-loop containing nucleotide triphosphate hydrolases"/>
    <property type="match status" value="2"/>
</dbReference>
<dbReference type="InterPro" id="IPR000212">
    <property type="entry name" value="DNA_helicase_UvrD/REP"/>
</dbReference>
<comment type="caution">
    <text evidence="9">The sequence shown here is derived from an EMBL/GenBank/DDBJ whole genome shotgun (WGS) entry which is preliminary data.</text>
</comment>
<dbReference type="PANTHER" id="PTHR11070">
    <property type="entry name" value="UVRD / RECB / PCRA DNA HELICASE FAMILY MEMBER"/>
    <property type="match status" value="1"/>
</dbReference>
<feature type="domain" description="NERD" evidence="7">
    <location>
        <begin position="37"/>
        <end position="150"/>
    </location>
</feature>
<evidence type="ECO:0000256" key="5">
    <source>
        <dbReference type="PROSITE-ProRule" id="PRU00560"/>
    </source>
</evidence>
<keyword evidence="2 5" id="KW-0378">Hydrolase</keyword>
<proteinExistence type="predicted"/>
<dbReference type="InterPro" id="IPR013986">
    <property type="entry name" value="DExx_box_DNA_helicase_dom_sf"/>
</dbReference>
<organism evidence="9 10">
    <name type="scientific">Streptomyces triculaminicus</name>
    <dbReference type="NCBI Taxonomy" id="2816232"/>
    <lineage>
        <taxon>Bacteria</taxon>
        <taxon>Bacillati</taxon>
        <taxon>Actinomycetota</taxon>
        <taxon>Actinomycetes</taxon>
        <taxon>Kitasatosporales</taxon>
        <taxon>Streptomycetaceae</taxon>
        <taxon>Streptomyces</taxon>
    </lineage>
</organism>
<evidence type="ECO:0000256" key="2">
    <source>
        <dbReference type="ARBA" id="ARBA00022801"/>
    </source>
</evidence>
<feature type="binding site" evidence="5">
    <location>
        <begin position="279"/>
        <end position="286"/>
    </location>
    <ligand>
        <name>ATP</name>
        <dbReference type="ChEBI" id="CHEBI:30616"/>
    </ligand>
</feature>
<protein>
    <submittedName>
        <fullName evidence="9">UvrD-helicase domain-containing protein</fullName>
    </submittedName>
</protein>
<evidence type="ECO:0000313" key="10">
    <source>
        <dbReference type="Proteomes" id="UP000664781"/>
    </source>
</evidence>
<dbReference type="GO" id="GO:0005829">
    <property type="term" value="C:cytosol"/>
    <property type="evidence" value="ECO:0007669"/>
    <property type="project" value="TreeGrafter"/>
</dbReference>
<dbReference type="InterPro" id="IPR011528">
    <property type="entry name" value="NERD"/>
</dbReference>
<keyword evidence="1 5" id="KW-0547">Nucleotide-binding</keyword>
<dbReference type="Pfam" id="PF00580">
    <property type="entry name" value="UvrD-helicase"/>
    <property type="match status" value="1"/>
</dbReference>
<evidence type="ECO:0000256" key="6">
    <source>
        <dbReference type="SAM" id="MobiDB-lite"/>
    </source>
</evidence>
<dbReference type="Proteomes" id="UP000664781">
    <property type="component" value="Unassembled WGS sequence"/>
</dbReference>
<dbReference type="GO" id="GO:0043138">
    <property type="term" value="F:3'-5' DNA helicase activity"/>
    <property type="evidence" value="ECO:0007669"/>
    <property type="project" value="TreeGrafter"/>
</dbReference>
<dbReference type="PANTHER" id="PTHR11070:SF45">
    <property type="entry name" value="DNA 3'-5' HELICASE"/>
    <property type="match status" value="1"/>
</dbReference>
<dbReference type="EMBL" id="JAFMOF010000001">
    <property type="protein sequence ID" value="MBO0651476.1"/>
    <property type="molecule type" value="Genomic_DNA"/>
</dbReference>